<dbReference type="GO" id="GO:0003677">
    <property type="term" value="F:DNA binding"/>
    <property type="evidence" value="ECO:0007669"/>
    <property type="project" value="UniProtKB-KW"/>
</dbReference>
<dbReference type="InterPro" id="IPR001650">
    <property type="entry name" value="Helicase_C-like"/>
</dbReference>
<keyword evidence="2" id="KW-0238">DNA-binding</keyword>
<name>A0A2H3BS33_9AGAR</name>
<accession>A0A2H3BS33</accession>
<sequence>GTPVLATSVTLNPTALRDVCSELLIMPESSFFLNLGNDHPNISMSVHRMKSASDYDTLKLHLNLQAMTPEKLPKTIIFMNTIKAAQHGCRFIKNPFPEHMHDYIDCMYAHRSYWDKRKVVQRFWTGKVCILIATEAAGMGADIPDIEVTIQFGIPSSLSVFKQHIGHAGRSPDICACAILLVEEK</sequence>
<evidence type="ECO:0000256" key="2">
    <source>
        <dbReference type="ARBA" id="ARBA00023125"/>
    </source>
</evidence>
<protein>
    <recommendedName>
        <fullName evidence="5">DNA 3'-5' helicase</fullName>
        <ecNumber evidence="5">5.6.2.4</ecNumber>
    </recommendedName>
</protein>
<dbReference type="PANTHER" id="PTHR13710">
    <property type="entry name" value="DNA HELICASE RECQ FAMILY MEMBER"/>
    <property type="match status" value="1"/>
</dbReference>
<evidence type="ECO:0000313" key="8">
    <source>
        <dbReference type="Proteomes" id="UP000218334"/>
    </source>
</evidence>
<organism evidence="7 8">
    <name type="scientific">Armillaria solidipes</name>
    <dbReference type="NCBI Taxonomy" id="1076256"/>
    <lineage>
        <taxon>Eukaryota</taxon>
        <taxon>Fungi</taxon>
        <taxon>Dikarya</taxon>
        <taxon>Basidiomycota</taxon>
        <taxon>Agaricomycotina</taxon>
        <taxon>Agaricomycetes</taxon>
        <taxon>Agaricomycetidae</taxon>
        <taxon>Agaricales</taxon>
        <taxon>Marasmiineae</taxon>
        <taxon>Physalacriaceae</taxon>
        <taxon>Armillaria</taxon>
    </lineage>
</organism>
<dbReference type="GO" id="GO:0005694">
    <property type="term" value="C:chromosome"/>
    <property type="evidence" value="ECO:0007669"/>
    <property type="project" value="TreeGrafter"/>
</dbReference>
<evidence type="ECO:0000256" key="4">
    <source>
        <dbReference type="ARBA" id="ARBA00034617"/>
    </source>
</evidence>
<dbReference type="SUPFAM" id="SSF52540">
    <property type="entry name" value="P-loop containing nucleoside triphosphate hydrolases"/>
    <property type="match status" value="1"/>
</dbReference>
<comment type="catalytic activity">
    <reaction evidence="4">
        <text>Couples ATP hydrolysis with the unwinding of duplex DNA by translocating in the 3'-5' direction.</text>
        <dbReference type="EC" id="5.6.2.4"/>
    </reaction>
</comment>
<keyword evidence="3" id="KW-0413">Isomerase</keyword>
<keyword evidence="7" id="KW-0378">Hydrolase</keyword>
<evidence type="ECO:0000313" key="7">
    <source>
        <dbReference type="EMBL" id="PBK71764.1"/>
    </source>
</evidence>
<feature type="non-terminal residue" evidence="7">
    <location>
        <position position="185"/>
    </location>
</feature>
<dbReference type="EC" id="5.6.2.4" evidence="5"/>
<dbReference type="GO" id="GO:0043138">
    <property type="term" value="F:3'-5' DNA helicase activity"/>
    <property type="evidence" value="ECO:0007669"/>
    <property type="project" value="UniProtKB-EC"/>
</dbReference>
<dbReference type="Gene3D" id="3.40.50.300">
    <property type="entry name" value="P-loop containing nucleotide triphosphate hydrolases"/>
    <property type="match status" value="1"/>
</dbReference>
<dbReference type="PROSITE" id="PS51194">
    <property type="entry name" value="HELICASE_CTER"/>
    <property type="match status" value="1"/>
</dbReference>
<dbReference type="Proteomes" id="UP000218334">
    <property type="component" value="Unassembled WGS sequence"/>
</dbReference>
<dbReference type="STRING" id="1076256.A0A2H3BS33"/>
<dbReference type="AlphaFoldDB" id="A0A2H3BS33"/>
<proteinExistence type="inferred from homology"/>
<evidence type="ECO:0000256" key="1">
    <source>
        <dbReference type="ARBA" id="ARBA00005446"/>
    </source>
</evidence>
<dbReference type="SMART" id="SM00490">
    <property type="entry name" value="HELICc"/>
    <property type="match status" value="1"/>
</dbReference>
<dbReference type="PANTHER" id="PTHR13710:SF105">
    <property type="entry name" value="ATP-DEPENDENT DNA HELICASE Q1"/>
    <property type="match status" value="1"/>
</dbReference>
<feature type="non-terminal residue" evidence="7">
    <location>
        <position position="1"/>
    </location>
</feature>
<dbReference type="InterPro" id="IPR027417">
    <property type="entry name" value="P-loop_NTPase"/>
</dbReference>
<evidence type="ECO:0000259" key="6">
    <source>
        <dbReference type="PROSITE" id="PS51194"/>
    </source>
</evidence>
<dbReference type="GO" id="GO:0009378">
    <property type="term" value="F:four-way junction helicase activity"/>
    <property type="evidence" value="ECO:0007669"/>
    <property type="project" value="TreeGrafter"/>
</dbReference>
<keyword evidence="8" id="KW-1185">Reference proteome</keyword>
<feature type="domain" description="Helicase C-terminal" evidence="6">
    <location>
        <begin position="56"/>
        <end position="185"/>
    </location>
</feature>
<comment type="similarity">
    <text evidence="1">Belongs to the helicase family. RecQ subfamily.</text>
</comment>
<dbReference type="GO" id="GO:0016787">
    <property type="term" value="F:hydrolase activity"/>
    <property type="evidence" value="ECO:0007669"/>
    <property type="project" value="UniProtKB-KW"/>
</dbReference>
<gene>
    <name evidence="7" type="ORF">ARMSODRAFT_846790</name>
</gene>
<reference evidence="8" key="1">
    <citation type="journal article" date="2017" name="Nat. Ecol. Evol.">
        <title>Genome expansion and lineage-specific genetic innovations in the forest pathogenic fungi Armillaria.</title>
        <authorList>
            <person name="Sipos G."/>
            <person name="Prasanna A.N."/>
            <person name="Walter M.C."/>
            <person name="O'Connor E."/>
            <person name="Balint B."/>
            <person name="Krizsan K."/>
            <person name="Kiss B."/>
            <person name="Hess J."/>
            <person name="Varga T."/>
            <person name="Slot J."/>
            <person name="Riley R."/>
            <person name="Boka B."/>
            <person name="Rigling D."/>
            <person name="Barry K."/>
            <person name="Lee J."/>
            <person name="Mihaltcheva S."/>
            <person name="LaButti K."/>
            <person name="Lipzen A."/>
            <person name="Waldron R."/>
            <person name="Moloney N.M."/>
            <person name="Sperisen C."/>
            <person name="Kredics L."/>
            <person name="Vagvoelgyi C."/>
            <person name="Patrignani A."/>
            <person name="Fitzpatrick D."/>
            <person name="Nagy I."/>
            <person name="Doyle S."/>
            <person name="Anderson J.B."/>
            <person name="Grigoriev I.V."/>
            <person name="Gueldener U."/>
            <person name="Muensterkoetter M."/>
            <person name="Nagy L.G."/>
        </authorList>
    </citation>
    <scope>NUCLEOTIDE SEQUENCE [LARGE SCALE GENOMIC DNA]</scope>
    <source>
        <strain evidence="8">28-4</strain>
    </source>
</reference>
<evidence type="ECO:0000256" key="5">
    <source>
        <dbReference type="ARBA" id="ARBA00034808"/>
    </source>
</evidence>
<evidence type="ECO:0000256" key="3">
    <source>
        <dbReference type="ARBA" id="ARBA00023235"/>
    </source>
</evidence>
<dbReference type="GO" id="GO:0005737">
    <property type="term" value="C:cytoplasm"/>
    <property type="evidence" value="ECO:0007669"/>
    <property type="project" value="TreeGrafter"/>
</dbReference>
<dbReference type="GO" id="GO:0006310">
    <property type="term" value="P:DNA recombination"/>
    <property type="evidence" value="ECO:0007669"/>
    <property type="project" value="TreeGrafter"/>
</dbReference>
<dbReference type="Pfam" id="PF00271">
    <property type="entry name" value="Helicase_C"/>
    <property type="match status" value="1"/>
</dbReference>
<dbReference type="GO" id="GO:0006281">
    <property type="term" value="P:DNA repair"/>
    <property type="evidence" value="ECO:0007669"/>
    <property type="project" value="TreeGrafter"/>
</dbReference>
<dbReference type="EMBL" id="KZ293423">
    <property type="protein sequence ID" value="PBK71764.1"/>
    <property type="molecule type" value="Genomic_DNA"/>
</dbReference>